<keyword evidence="3" id="KW-1185">Reference proteome</keyword>
<dbReference type="GO" id="GO:0004190">
    <property type="term" value="F:aspartic-type endopeptidase activity"/>
    <property type="evidence" value="ECO:0007669"/>
    <property type="project" value="InterPro"/>
</dbReference>
<dbReference type="InterPro" id="IPR011969">
    <property type="entry name" value="Clan_AA_Asp_peptidase_C"/>
</dbReference>
<dbReference type="AlphaFoldDB" id="A0A2K9LRL6"/>
<proteinExistence type="predicted"/>
<dbReference type="PROSITE" id="PS00141">
    <property type="entry name" value="ASP_PROTEASE"/>
    <property type="match status" value="1"/>
</dbReference>
<dbReference type="RefSeq" id="WP_101896350.1">
    <property type="nucleotide sequence ID" value="NZ_CP022684.1"/>
</dbReference>
<dbReference type="EMBL" id="CP022684">
    <property type="protein sequence ID" value="AUM14979.1"/>
    <property type="molecule type" value="Genomic_DNA"/>
</dbReference>
<organism evidence="2 3">
    <name type="scientific">Ketobacter alkanivorans</name>
    <dbReference type="NCBI Taxonomy" id="1917421"/>
    <lineage>
        <taxon>Bacteria</taxon>
        <taxon>Pseudomonadati</taxon>
        <taxon>Pseudomonadota</taxon>
        <taxon>Gammaproteobacteria</taxon>
        <taxon>Pseudomonadales</taxon>
        <taxon>Ketobacteraceae</taxon>
        <taxon>Ketobacter</taxon>
    </lineage>
</organism>
<dbReference type="OrthoDB" id="185963at2"/>
<evidence type="ECO:0000313" key="2">
    <source>
        <dbReference type="EMBL" id="AUM14979.1"/>
    </source>
</evidence>
<feature type="chain" id="PRO_5014610157" description="TIGR02281 family clan AA aspartic protease" evidence="1">
    <location>
        <begin position="23"/>
        <end position="216"/>
    </location>
</feature>
<dbReference type="NCBIfam" id="TIGR02281">
    <property type="entry name" value="clan_AA_DTGA"/>
    <property type="match status" value="1"/>
</dbReference>
<evidence type="ECO:0000313" key="3">
    <source>
        <dbReference type="Proteomes" id="UP000235116"/>
    </source>
</evidence>
<dbReference type="Proteomes" id="UP000235116">
    <property type="component" value="Chromosome"/>
</dbReference>
<dbReference type="Pfam" id="PF13975">
    <property type="entry name" value="gag-asp_proteas"/>
    <property type="match status" value="1"/>
</dbReference>
<dbReference type="Gene3D" id="2.40.70.10">
    <property type="entry name" value="Acid Proteases"/>
    <property type="match status" value="1"/>
</dbReference>
<evidence type="ECO:0008006" key="4">
    <source>
        <dbReference type="Google" id="ProtNLM"/>
    </source>
</evidence>
<name>A0A2K9LRL6_9GAMM</name>
<feature type="signal peptide" evidence="1">
    <location>
        <begin position="1"/>
        <end position="22"/>
    </location>
</feature>
<evidence type="ECO:0000256" key="1">
    <source>
        <dbReference type="SAM" id="SignalP"/>
    </source>
</evidence>
<keyword evidence="1" id="KW-0732">Signal</keyword>
<sequence length="216" mass="23154">MKIRTYIAAFFLLGGLGAQVQAAPQVKVEGLFKGAAVLDINGQQVMLKKGRSHESGVTLIDASARSAVLEIAGQRHELGLHMAIGGSYQQADLTQVVIRKNDYNQYKVNGSINGASVGFLVDTGATTVAMNEIQARSLGLQYKLNGTESRVVTASGVATSWVITLNSVKVGEISVPNVKAVVIEGGYPQDVLLGMSYLEYVKIQEHNSVLMLEKKF</sequence>
<dbReference type="KEGG" id="kak:Kalk_15270"/>
<dbReference type="CDD" id="cd05483">
    <property type="entry name" value="retropepsin_like_bacteria"/>
    <property type="match status" value="1"/>
</dbReference>
<dbReference type="InterPro" id="IPR021109">
    <property type="entry name" value="Peptidase_aspartic_dom_sf"/>
</dbReference>
<dbReference type="SUPFAM" id="SSF50630">
    <property type="entry name" value="Acid proteases"/>
    <property type="match status" value="1"/>
</dbReference>
<dbReference type="GO" id="GO:0006508">
    <property type="term" value="P:proteolysis"/>
    <property type="evidence" value="ECO:0007669"/>
    <property type="project" value="InterPro"/>
</dbReference>
<dbReference type="InterPro" id="IPR001969">
    <property type="entry name" value="Aspartic_peptidase_AS"/>
</dbReference>
<gene>
    <name evidence="2" type="ORF">Kalk_15270</name>
</gene>
<reference evidence="3" key="1">
    <citation type="submission" date="2017-08" db="EMBL/GenBank/DDBJ databases">
        <title>Direct submision.</title>
        <authorList>
            <person name="Kim S.-J."/>
            <person name="Rhee S.-K."/>
        </authorList>
    </citation>
    <scope>NUCLEOTIDE SEQUENCE [LARGE SCALE GENOMIC DNA]</scope>
    <source>
        <strain evidence="3">GI5</strain>
    </source>
</reference>
<protein>
    <recommendedName>
        <fullName evidence="4">TIGR02281 family clan AA aspartic protease</fullName>
    </recommendedName>
</protein>
<dbReference type="InterPro" id="IPR034122">
    <property type="entry name" value="Retropepsin-like_bacterial"/>
</dbReference>
<accession>A0A2K9LRL6</accession>